<name>A0ABS1UZ67_9PROT</name>
<evidence type="ECO:0000256" key="6">
    <source>
        <dbReference type="SAM" id="MobiDB-lite"/>
    </source>
</evidence>
<gene>
    <name evidence="8" type="ORF">JMJ55_05420</name>
</gene>
<dbReference type="PRINTS" id="PR00411">
    <property type="entry name" value="PNDRDTASEI"/>
</dbReference>
<keyword evidence="9" id="KW-1185">Reference proteome</keyword>
<dbReference type="PANTHER" id="PTHR42913">
    <property type="entry name" value="APOPTOSIS-INDUCING FACTOR 1"/>
    <property type="match status" value="1"/>
</dbReference>
<evidence type="ECO:0000256" key="2">
    <source>
        <dbReference type="ARBA" id="ARBA00005272"/>
    </source>
</evidence>
<keyword evidence="5" id="KW-0560">Oxidoreductase</keyword>
<protein>
    <submittedName>
        <fullName evidence="8">NAD(P)/FAD-dependent oxidoreductase</fullName>
    </submittedName>
</protein>
<evidence type="ECO:0000313" key="8">
    <source>
        <dbReference type="EMBL" id="MBL6454753.1"/>
    </source>
</evidence>
<feature type="compositionally biased region" description="Polar residues" evidence="6">
    <location>
        <begin position="454"/>
        <end position="468"/>
    </location>
</feature>
<evidence type="ECO:0000256" key="1">
    <source>
        <dbReference type="ARBA" id="ARBA00001974"/>
    </source>
</evidence>
<accession>A0ABS1UZ67</accession>
<dbReference type="EMBL" id="JAEUXJ010000002">
    <property type="protein sequence ID" value="MBL6454753.1"/>
    <property type="molecule type" value="Genomic_DNA"/>
</dbReference>
<dbReference type="PANTHER" id="PTHR42913:SF3">
    <property type="entry name" value="64 KDA MITOCHONDRIAL NADH DEHYDROGENASE (EUROFUNG)"/>
    <property type="match status" value="1"/>
</dbReference>
<dbReference type="InterPro" id="IPR036188">
    <property type="entry name" value="FAD/NAD-bd_sf"/>
</dbReference>
<keyword evidence="4" id="KW-0274">FAD</keyword>
<evidence type="ECO:0000256" key="4">
    <source>
        <dbReference type="ARBA" id="ARBA00022827"/>
    </source>
</evidence>
<dbReference type="Pfam" id="PF07992">
    <property type="entry name" value="Pyr_redox_2"/>
    <property type="match status" value="1"/>
</dbReference>
<feature type="region of interest" description="Disordered" evidence="6">
    <location>
        <begin position="429"/>
        <end position="468"/>
    </location>
</feature>
<dbReference type="Gene3D" id="3.50.50.100">
    <property type="match status" value="1"/>
</dbReference>
<comment type="similarity">
    <text evidence="2">Belongs to the NADH dehydrogenase family.</text>
</comment>
<comment type="caution">
    <text evidence="8">The sequence shown here is derived from an EMBL/GenBank/DDBJ whole genome shotgun (WGS) entry which is preliminary data.</text>
</comment>
<dbReference type="InterPro" id="IPR023753">
    <property type="entry name" value="FAD/NAD-binding_dom"/>
</dbReference>
<dbReference type="SUPFAM" id="SSF51905">
    <property type="entry name" value="FAD/NAD(P)-binding domain"/>
    <property type="match status" value="2"/>
</dbReference>
<feature type="domain" description="FAD/NAD(P)-binding" evidence="7">
    <location>
        <begin position="22"/>
        <end position="339"/>
    </location>
</feature>
<evidence type="ECO:0000259" key="7">
    <source>
        <dbReference type="Pfam" id="PF07992"/>
    </source>
</evidence>
<organism evidence="8 9">
    <name type="scientific">Belnapia mucosa</name>
    <dbReference type="NCBI Taxonomy" id="2804532"/>
    <lineage>
        <taxon>Bacteria</taxon>
        <taxon>Pseudomonadati</taxon>
        <taxon>Pseudomonadota</taxon>
        <taxon>Alphaproteobacteria</taxon>
        <taxon>Acetobacterales</taxon>
        <taxon>Roseomonadaceae</taxon>
        <taxon>Belnapia</taxon>
    </lineage>
</organism>
<dbReference type="InterPro" id="IPR051169">
    <property type="entry name" value="NADH-Q_oxidoreductase"/>
</dbReference>
<dbReference type="Proteomes" id="UP000606490">
    <property type="component" value="Unassembled WGS sequence"/>
</dbReference>
<dbReference type="PRINTS" id="PR00368">
    <property type="entry name" value="FADPNR"/>
</dbReference>
<comment type="cofactor">
    <cofactor evidence="1">
        <name>FAD</name>
        <dbReference type="ChEBI" id="CHEBI:57692"/>
    </cofactor>
</comment>
<keyword evidence="3" id="KW-0285">Flavoprotein</keyword>
<evidence type="ECO:0000256" key="3">
    <source>
        <dbReference type="ARBA" id="ARBA00022630"/>
    </source>
</evidence>
<evidence type="ECO:0000256" key="5">
    <source>
        <dbReference type="ARBA" id="ARBA00023002"/>
    </source>
</evidence>
<sequence>MHRHGAEGWDMADQDAATGLTRVVILGAGFGGLETARALSRTPVEVTLIDRHNYHLFQPLLYQVATAALSPGDIAWPIRSIFRRQRNVTVVMAEATRIDPAAKLVHAGDGLAFPYDALVLATGATHSYFGHDEWAPVAPGLKQIEDATDIRRRLLLAFERAEVTRDEAERRRLLTFVVVGGGPTGVELAGAMVELARNALAREFRQVDPAMARIVLIEAGPRILPTLPEELSRVALRSLERMGVQVLTGTRVTRCTADGVECGEERIGASTIVWAAGVVASPAGAWIGAERDRAGRIQVGPDLSVPGHPGIFAIGDIAAATDAKGRRVPGIAPAAKQMGRHVGTLLAARAAGRPEPGPFTYRHHGDLATIGRRSAVVALDSMRLTGLIGWWFWGLAHVWYLIGFRSRVVVSFEWLWSYLTYQRGARLITGREPPGGNATPVPGQDGGALVADPQAQNDNTRQAQRLWG</sequence>
<proteinExistence type="inferred from homology"/>
<evidence type="ECO:0000313" key="9">
    <source>
        <dbReference type="Proteomes" id="UP000606490"/>
    </source>
</evidence>
<reference evidence="8 9" key="1">
    <citation type="submission" date="2021-01" db="EMBL/GenBank/DDBJ databases">
        <title>Belnapia mucosa sp. nov. and Belnapia arida sp. nov., isolated from the Tabernas Desert (Almeria, Spain).</title>
        <authorList>
            <person name="Molina-Menor E."/>
            <person name="Vidal-Verdu A."/>
            <person name="Calonge A."/>
            <person name="Satari L."/>
            <person name="Pereto Magraner J."/>
            <person name="Porcar Miralles M."/>
        </authorList>
    </citation>
    <scope>NUCLEOTIDE SEQUENCE [LARGE SCALE GENOMIC DNA]</scope>
    <source>
        <strain evidence="8 9">T6</strain>
    </source>
</reference>